<reference evidence="2" key="1">
    <citation type="submission" date="2021-07" db="EMBL/GenBank/DDBJ databases">
        <title>Zhongshania sp. CAU 1632 isolated from seawater.</title>
        <authorList>
            <person name="Kim W."/>
        </authorList>
    </citation>
    <scope>NUCLEOTIDE SEQUENCE</scope>
    <source>
        <strain evidence="2">CAU 1632</strain>
    </source>
</reference>
<dbReference type="RefSeq" id="WP_219042035.1">
    <property type="nucleotide sequence ID" value="NZ_JAHWDQ010000001.1"/>
</dbReference>
<dbReference type="Pfam" id="PF10592">
    <property type="entry name" value="AIPR"/>
    <property type="match status" value="1"/>
</dbReference>
<name>A0ABS6VN99_9GAMM</name>
<accession>A0ABS6VN99</accession>
<evidence type="ECO:0000313" key="2">
    <source>
        <dbReference type="EMBL" id="MBW2939797.1"/>
    </source>
</evidence>
<keyword evidence="3" id="KW-1185">Reference proteome</keyword>
<comment type="caution">
    <text evidence="2">The sequence shown here is derived from an EMBL/GenBank/DDBJ whole genome shotgun (WGS) entry which is preliminary data.</text>
</comment>
<sequence length="567" mass="63246">MAKKGVQPLELMQLCELLHSKFDRLIEGTGSGDTAKERNFFSRALAAYYLVSEVGASIEDAVTASIDGGDDHGVDSVYVDATETIWLIQSKYIDRGVGEPALGDVNKFENGVRDLLRKQYGRFNQHLQAKIPLIDRALDSGVCQVKAVLVYTGSALSDDRRRMMGDLVSAFTSPARRNFLRFVNAGLESFHQYHLSETLAAPISLDIELEQFGFLTEPYPCYYGGLDADQIKAFKTLHGDHLFNANIRQFKGNTAVNIDIVSTLTNTPENFFYFNNGVTLLCDEIQQISAHDETNRLGKFRLQGVSVINGAQTVSCIADALGEDQKQSTAKVMATIISLENAPDRFGESVTQFRNNQNAVSDVDFAALDENQQQWAKTLANSGINYRYKGGLQDDETFNLEFAARALACSYSTDESLHLVALAKKDSKKLFSRTKTAENESTYKSIFPDTLEARVLWRVVQICQEVISVITREVKSAQGTDKEIISHSRWMVCYLVMCRKFDLKLEQEVALTLVQKNLVGIEAQNIVYRVITEFNKKAFDKSPKSVFENQNDLQTLKGPVMAALANT</sequence>
<feature type="domain" description="Abortive phage infection protein C-terminal" evidence="1">
    <location>
        <begin position="243"/>
        <end position="537"/>
    </location>
</feature>
<evidence type="ECO:0000259" key="1">
    <source>
        <dbReference type="Pfam" id="PF10592"/>
    </source>
</evidence>
<organism evidence="2 3">
    <name type="scientific">Zhongshania aquimaris</name>
    <dbReference type="NCBI Taxonomy" id="2857107"/>
    <lineage>
        <taxon>Bacteria</taxon>
        <taxon>Pseudomonadati</taxon>
        <taxon>Pseudomonadota</taxon>
        <taxon>Gammaproteobacteria</taxon>
        <taxon>Cellvibrionales</taxon>
        <taxon>Spongiibacteraceae</taxon>
        <taxon>Zhongshania</taxon>
    </lineage>
</organism>
<proteinExistence type="predicted"/>
<protein>
    <submittedName>
        <fullName evidence="2">AIPR family protein</fullName>
    </submittedName>
</protein>
<dbReference type="InterPro" id="IPR018891">
    <property type="entry name" value="AIPR_C"/>
</dbReference>
<gene>
    <name evidence="2" type="ORF">KXJ70_03380</name>
</gene>
<evidence type="ECO:0000313" key="3">
    <source>
        <dbReference type="Proteomes" id="UP001166291"/>
    </source>
</evidence>
<dbReference type="EMBL" id="JAHWDQ010000001">
    <property type="protein sequence ID" value="MBW2939797.1"/>
    <property type="molecule type" value="Genomic_DNA"/>
</dbReference>
<dbReference type="Proteomes" id="UP001166291">
    <property type="component" value="Unassembled WGS sequence"/>
</dbReference>